<feature type="region of interest" description="Disordered" evidence="1">
    <location>
        <begin position="1"/>
        <end position="62"/>
    </location>
</feature>
<dbReference type="EMBL" id="VSRR010036393">
    <property type="protein sequence ID" value="MPC73234.1"/>
    <property type="molecule type" value="Genomic_DNA"/>
</dbReference>
<organism evidence="2 3">
    <name type="scientific">Portunus trituberculatus</name>
    <name type="common">Swimming crab</name>
    <name type="synonym">Neptunus trituberculatus</name>
    <dbReference type="NCBI Taxonomy" id="210409"/>
    <lineage>
        <taxon>Eukaryota</taxon>
        <taxon>Metazoa</taxon>
        <taxon>Ecdysozoa</taxon>
        <taxon>Arthropoda</taxon>
        <taxon>Crustacea</taxon>
        <taxon>Multicrustacea</taxon>
        <taxon>Malacostraca</taxon>
        <taxon>Eumalacostraca</taxon>
        <taxon>Eucarida</taxon>
        <taxon>Decapoda</taxon>
        <taxon>Pleocyemata</taxon>
        <taxon>Brachyura</taxon>
        <taxon>Eubrachyura</taxon>
        <taxon>Portunoidea</taxon>
        <taxon>Portunidae</taxon>
        <taxon>Portuninae</taxon>
        <taxon>Portunus</taxon>
    </lineage>
</organism>
<dbReference type="AlphaFoldDB" id="A0A5B7HXR0"/>
<reference evidence="2 3" key="1">
    <citation type="submission" date="2019-05" db="EMBL/GenBank/DDBJ databases">
        <title>Another draft genome of Portunus trituberculatus and its Hox gene families provides insights of decapod evolution.</title>
        <authorList>
            <person name="Jeong J.-H."/>
            <person name="Song I."/>
            <person name="Kim S."/>
            <person name="Choi T."/>
            <person name="Kim D."/>
            <person name="Ryu S."/>
            <person name="Kim W."/>
        </authorList>
    </citation>
    <scope>NUCLEOTIDE SEQUENCE [LARGE SCALE GENOMIC DNA]</scope>
    <source>
        <tissue evidence="2">Muscle</tissue>
    </source>
</reference>
<evidence type="ECO:0000313" key="3">
    <source>
        <dbReference type="Proteomes" id="UP000324222"/>
    </source>
</evidence>
<gene>
    <name evidence="2" type="ORF">E2C01_067556</name>
</gene>
<comment type="caution">
    <text evidence="2">The sequence shown here is derived from an EMBL/GenBank/DDBJ whole genome shotgun (WGS) entry which is preliminary data.</text>
</comment>
<keyword evidence="3" id="KW-1185">Reference proteome</keyword>
<protein>
    <submittedName>
        <fullName evidence="2">Uncharacterized protein</fullName>
    </submittedName>
</protein>
<accession>A0A5B7HXR0</accession>
<name>A0A5B7HXR0_PORTR</name>
<evidence type="ECO:0000256" key="1">
    <source>
        <dbReference type="SAM" id="MobiDB-lite"/>
    </source>
</evidence>
<proteinExistence type="predicted"/>
<feature type="compositionally biased region" description="Basic and acidic residues" evidence="1">
    <location>
        <begin position="1"/>
        <end position="12"/>
    </location>
</feature>
<dbReference type="Proteomes" id="UP000324222">
    <property type="component" value="Unassembled WGS sequence"/>
</dbReference>
<feature type="compositionally biased region" description="Basic residues" evidence="1">
    <location>
        <begin position="39"/>
        <end position="62"/>
    </location>
</feature>
<sequence length="62" mass="7069">MKEGGQDGERLHQSHLSRGSAGTIHWLGNRKDPEVYLKNGHHGIPGKKEIKHRCTGKMWRKV</sequence>
<evidence type="ECO:0000313" key="2">
    <source>
        <dbReference type="EMBL" id="MPC73234.1"/>
    </source>
</evidence>